<evidence type="ECO:0000256" key="3">
    <source>
        <dbReference type="ARBA" id="ARBA00018111"/>
    </source>
</evidence>
<protein>
    <recommendedName>
        <fullName evidence="3 5">Regulatory protein RecX</fullName>
    </recommendedName>
</protein>
<organism evidence="8 9">
    <name type="scientific">Aureimonas fodinaquatilis</name>
    <dbReference type="NCBI Taxonomy" id="2565783"/>
    <lineage>
        <taxon>Bacteria</taxon>
        <taxon>Pseudomonadati</taxon>
        <taxon>Pseudomonadota</taxon>
        <taxon>Alphaproteobacteria</taxon>
        <taxon>Hyphomicrobiales</taxon>
        <taxon>Aurantimonadaceae</taxon>
        <taxon>Aureimonas</taxon>
    </lineage>
</organism>
<comment type="function">
    <text evidence="5">Modulates RecA activity.</text>
</comment>
<reference evidence="8 9" key="1">
    <citation type="submission" date="2019-08" db="EMBL/GenBank/DDBJ databases">
        <title>Aureimonas fodiniaquatilis sp. nov., isolated from a coal mine wastewater.</title>
        <authorList>
            <person name="Kim W."/>
        </authorList>
    </citation>
    <scope>NUCLEOTIDE SEQUENCE [LARGE SCALE GENOMIC DNA]</scope>
    <source>
        <strain evidence="8 9">CAU 1482</strain>
    </source>
</reference>
<evidence type="ECO:0000259" key="7">
    <source>
        <dbReference type="PROSITE" id="PS50042"/>
    </source>
</evidence>
<gene>
    <name evidence="5" type="primary">recX</name>
    <name evidence="8" type="ORF">FPY71_04050</name>
</gene>
<dbReference type="InterPro" id="IPR053924">
    <property type="entry name" value="RecX_HTH_2nd"/>
</dbReference>
<keyword evidence="4 5" id="KW-0963">Cytoplasm</keyword>
<dbReference type="OrthoDB" id="5507982at2"/>
<evidence type="ECO:0000256" key="2">
    <source>
        <dbReference type="ARBA" id="ARBA00009695"/>
    </source>
</evidence>
<keyword evidence="9" id="KW-1185">Reference proteome</keyword>
<feature type="region of interest" description="Disordered" evidence="6">
    <location>
        <begin position="111"/>
        <end position="145"/>
    </location>
</feature>
<dbReference type="AlphaFoldDB" id="A0A5B0E3E6"/>
<comment type="subcellular location">
    <subcellularLocation>
        <location evidence="1 5">Cytoplasm</location>
    </subcellularLocation>
</comment>
<dbReference type="InterPro" id="IPR000595">
    <property type="entry name" value="cNMP-bd_dom"/>
</dbReference>
<dbReference type="EMBL" id="VTWH01000001">
    <property type="protein sequence ID" value="KAA0972280.1"/>
    <property type="molecule type" value="Genomic_DNA"/>
</dbReference>
<comment type="caution">
    <text evidence="8">The sequence shown here is derived from an EMBL/GenBank/DDBJ whole genome shotgun (WGS) entry which is preliminary data.</text>
</comment>
<evidence type="ECO:0000256" key="6">
    <source>
        <dbReference type="SAM" id="MobiDB-lite"/>
    </source>
</evidence>
<dbReference type="GO" id="GO:0006282">
    <property type="term" value="P:regulation of DNA repair"/>
    <property type="evidence" value="ECO:0007669"/>
    <property type="project" value="UniProtKB-UniRule"/>
</dbReference>
<sequence>MDEIDVSPVIPASPGWLMRVAIAHLARYPASAAHLETVLARRIVMKGFAREGSAELIRQTIERLKELQFLNDDAFAEARLATLRRRGASTAMAKARLADKGIDRETVERAMAGDETDERQAAENYARRRRLGPHRVKDRAERRERDIAAMARAGFPIQISKAVIDADPDEERD</sequence>
<evidence type="ECO:0000256" key="4">
    <source>
        <dbReference type="ARBA" id="ARBA00022490"/>
    </source>
</evidence>
<evidence type="ECO:0000313" key="8">
    <source>
        <dbReference type="EMBL" id="KAA0972280.1"/>
    </source>
</evidence>
<dbReference type="PROSITE" id="PS50042">
    <property type="entry name" value="CNMP_BINDING_3"/>
    <property type="match status" value="1"/>
</dbReference>
<dbReference type="GO" id="GO:0005737">
    <property type="term" value="C:cytoplasm"/>
    <property type="evidence" value="ECO:0007669"/>
    <property type="project" value="UniProtKB-SubCell"/>
</dbReference>
<evidence type="ECO:0000313" key="9">
    <source>
        <dbReference type="Proteomes" id="UP000324738"/>
    </source>
</evidence>
<dbReference type="RefSeq" id="WP_149297850.1">
    <property type="nucleotide sequence ID" value="NZ_VTWH01000001.1"/>
</dbReference>
<dbReference type="HAMAP" id="MF_01114">
    <property type="entry name" value="RecX"/>
    <property type="match status" value="1"/>
</dbReference>
<feature type="compositionally biased region" description="Basic residues" evidence="6">
    <location>
        <begin position="127"/>
        <end position="137"/>
    </location>
</feature>
<accession>A0A5B0E3E6</accession>
<proteinExistence type="inferred from homology"/>
<feature type="domain" description="Cyclic nucleotide-binding" evidence="7">
    <location>
        <begin position="73"/>
        <end position="128"/>
    </location>
</feature>
<evidence type="ECO:0000256" key="1">
    <source>
        <dbReference type="ARBA" id="ARBA00004496"/>
    </source>
</evidence>
<dbReference type="InterPro" id="IPR003783">
    <property type="entry name" value="Regulatory_RecX"/>
</dbReference>
<dbReference type="Proteomes" id="UP000324738">
    <property type="component" value="Unassembled WGS sequence"/>
</dbReference>
<dbReference type="Pfam" id="PF02631">
    <property type="entry name" value="RecX_HTH2"/>
    <property type="match status" value="1"/>
</dbReference>
<comment type="similarity">
    <text evidence="2 5">Belongs to the RecX family.</text>
</comment>
<evidence type="ECO:0000256" key="5">
    <source>
        <dbReference type="HAMAP-Rule" id="MF_01114"/>
    </source>
</evidence>
<name>A0A5B0E3E6_9HYPH</name>